<name>A0A7S3CJ46_9SPIT</name>
<gene>
    <name evidence="2" type="ORF">SRAS04492_LOCUS1586</name>
</gene>
<dbReference type="EMBL" id="HBIA01003076">
    <property type="protein sequence ID" value="CAE0229802.1"/>
    <property type="molecule type" value="Transcribed_RNA"/>
</dbReference>
<accession>A0A7S3CJ46</accession>
<reference evidence="2" key="1">
    <citation type="submission" date="2021-01" db="EMBL/GenBank/DDBJ databases">
        <authorList>
            <person name="Corre E."/>
            <person name="Pelletier E."/>
            <person name="Niang G."/>
            <person name="Scheremetjew M."/>
            <person name="Finn R."/>
            <person name="Kale V."/>
            <person name="Holt S."/>
            <person name="Cochrane G."/>
            <person name="Meng A."/>
            <person name="Brown T."/>
            <person name="Cohen L."/>
        </authorList>
    </citation>
    <scope>NUCLEOTIDE SEQUENCE</scope>
    <source>
        <strain evidence="2">Ras09</strain>
    </source>
</reference>
<protein>
    <submittedName>
        <fullName evidence="2">Uncharacterized protein</fullName>
    </submittedName>
</protein>
<organism evidence="2">
    <name type="scientific">Strombidium rassoulzadegani</name>
    <dbReference type="NCBI Taxonomy" id="1082188"/>
    <lineage>
        <taxon>Eukaryota</taxon>
        <taxon>Sar</taxon>
        <taxon>Alveolata</taxon>
        <taxon>Ciliophora</taxon>
        <taxon>Intramacronucleata</taxon>
        <taxon>Spirotrichea</taxon>
        <taxon>Oligotrichia</taxon>
        <taxon>Strombidiidae</taxon>
        <taxon>Strombidium</taxon>
    </lineage>
</organism>
<feature type="transmembrane region" description="Helical" evidence="1">
    <location>
        <begin position="20"/>
        <end position="41"/>
    </location>
</feature>
<keyword evidence="1" id="KW-1133">Transmembrane helix</keyword>
<keyword evidence="1" id="KW-0812">Transmembrane</keyword>
<proteinExistence type="predicted"/>
<evidence type="ECO:0000256" key="1">
    <source>
        <dbReference type="SAM" id="Phobius"/>
    </source>
</evidence>
<dbReference type="AlphaFoldDB" id="A0A7S3CJ46"/>
<evidence type="ECO:0000313" key="2">
    <source>
        <dbReference type="EMBL" id="CAE0229802.1"/>
    </source>
</evidence>
<keyword evidence="1" id="KW-0472">Membrane</keyword>
<sequence>MRGADYLYQIGCRLHRSNDAWTRCLLGYSAFSFLMIPHALIWKIHFAFFTMATLARIRDKGAEPSIDEIHVFDTIFQNEKLNKLFTPETFHVIDFDQEWDEGRSNPYFPEYRSATGKFFNADTNTTTGFYKFGDVESGATMTLHFKTMPFSNNKYNFTEPFLIYDMHAHVSHNGNVFVESIHKAEEVLKTKRIFVPWH</sequence>